<gene>
    <name evidence="8" type="ORF">ENU30_01220</name>
</gene>
<feature type="transmembrane region" description="Helical" evidence="6">
    <location>
        <begin position="121"/>
        <end position="142"/>
    </location>
</feature>
<evidence type="ECO:0000256" key="1">
    <source>
        <dbReference type="ARBA" id="ARBA00004651"/>
    </source>
</evidence>
<keyword evidence="2" id="KW-1003">Cell membrane</keyword>
<evidence type="ECO:0000256" key="4">
    <source>
        <dbReference type="ARBA" id="ARBA00022989"/>
    </source>
</evidence>
<dbReference type="PANTHER" id="PTHR33932">
    <property type="entry name" value="NA(+)/H(+) ANTIPORTER SUBUNIT B"/>
    <property type="match status" value="1"/>
</dbReference>
<protein>
    <submittedName>
        <fullName evidence="8">Sodium:proton antiporter</fullName>
    </submittedName>
</protein>
<dbReference type="AlphaFoldDB" id="A0A7J3JNN4"/>
<evidence type="ECO:0000256" key="5">
    <source>
        <dbReference type="ARBA" id="ARBA00023136"/>
    </source>
</evidence>
<accession>A0A7J3JNN4</accession>
<keyword evidence="4 6" id="KW-1133">Transmembrane helix</keyword>
<dbReference type="InterPro" id="IPR007182">
    <property type="entry name" value="MnhB"/>
</dbReference>
<dbReference type="PANTHER" id="PTHR33932:SF4">
    <property type="entry name" value="NA(+)_H(+) ANTIPORTER SUBUNIT B"/>
    <property type="match status" value="1"/>
</dbReference>
<evidence type="ECO:0000313" key="8">
    <source>
        <dbReference type="EMBL" id="HGQ17591.1"/>
    </source>
</evidence>
<feature type="transmembrane region" description="Helical" evidence="6">
    <location>
        <begin position="231"/>
        <end position="260"/>
    </location>
</feature>
<evidence type="ECO:0000259" key="7">
    <source>
        <dbReference type="Pfam" id="PF04039"/>
    </source>
</evidence>
<feature type="domain" description="Na+/H+ antiporter MnhB subunit-related protein" evidence="7">
    <location>
        <begin position="117"/>
        <end position="251"/>
    </location>
</feature>
<dbReference type="EMBL" id="DTBZ01000034">
    <property type="protein sequence ID" value="HGQ17591.1"/>
    <property type="molecule type" value="Genomic_DNA"/>
</dbReference>
<proteinExistence type="predicted"/>
<keyword evidence="5 6" id="KW-0472">Membrane</keyword>
<sequence>MNRILHTIIMISLILLVIGLAMVLSTGGLGFTVPPSGIRSLAIIFLNTTFNLDAKYRYISAMSPEAVTAIVWDYRGLDTLFETSVMFIAIVGALAISRGATEKLLKSFPSTQGMSLIVRTITRIAIVMILAVGGSIALHGHLTPGGGFQGGATIAVAPMLLIITFSIYLFSKMVTVYKAVTLRSVGLIGIALSAFIVLFVALIHSSSAYIFQNQPKLYSYYGLPSYIEPTVLGGTLFLFNTFETLAVAFGFAALFILFMLPEDAVRNVIMGEE</sequence>
<organism evidence="8">
    <name type="scientific">Ignisphaera aggregans</name>
    <dbReference type="NCBI Taxonomy" id="334771"/>
    <lineage>
        <taxon>Archaea</taxon>
        <taxon>Thermoproteota</taxon>
        <taxon>Thermoprotei</taxon>
        <taxon>Desulfurococcales</taxon>
        <taxon>Desulfurococcaceae</taxon>
        <taxon>Ignisphaera</taxon>
    </lineage>
</organism>
<feature type="transmembrane region" description="Helical" evidence="6">
    <location>
        <begin position="80"/>
        <end position="100"/>
    </location>
</feature>
<evidence type="ECO:0000256" key="6">
    <source>
        <dbReference type="SAM" id="Phobius"/>
    </source>
</evidence>
<name>A0A7J3JNN4_9CREN</name>
<feature type="transmembrane region" description="Helical" evidence="6">
    <location>
        <begin position="7"/>
        <end position="31"/>
    </location>
</feature>
<comment type="subcellular location">
    <subcellularLocation>
        <location evidence="1">Cell membrane</location>
        <topology evidence="1">Multi-pass membrane protein</topology>
    </subcellularLocation>
</comment>
<dbReference type="Pfam" id="PF04039">
    <property type="entry name" value="MnhB"/>
    <property type="match status" value="1"/>
</dbReference>
<evidence type="ECO:0000256" key="2">
    <source>
        <dbReference type="ARBA" id="ARBA00022475"/>
    </source>
</evidence>
<dbReference type="GO" id="GO:0005886">
    <property type="term" value="C:plasma membrane"/>
    <property type="evidence" value="ECO:0007669"/>
    <property type="project" value="UniProtKB-SubCell"/>
</dbReference>
<feature type="transmembrane region" description="Helical" evidence="6">
    <location>
        <begin position="182"/>
        <end position="211"/>
    </location>
</feature>
<keyword evidence="3 6" id="KW-0812">Transmembrane</keyword>
<comment type="caution">
    <text evidence="8">The sequence shown here is derived from an EMBL/GenBank/DDBJ whole genome shotgun (WGS) entry which is preliminary data.</text>
</comment>
<dbReference type="InterPro" id="IPR050622">
    <property type="entry name" value="CPA3_antiporter_subunitB"/>
</dbReference>
<feature type="transmembrane region" description="Helical" evidence="6">
    <location>
        <begin position="148"/>
        <end position="170"/>
    </location>
</feature>
<reference evidence="8" key="1">
    <citation type="journal article" date="2020" name="mSystems">
        <title>Genome- and Community-Level Interaction Insights into Carbon Utilization and Element Cycling Functions of Hydrothermarchaeota in Hydrothermal Sediment.</title>
        <authorList>
            <person name="Zhou Z."/>
            <person name="Liu Y."/>
            <person name="Xu W."/>
            <person name="Pan J."/>
            <person name="Luo Z.H."/>
            <person name="Li M."/>
        </authorList>
    </citation>
    <scope>NUCLEOTIDE SEQUENCE [LARGE SCALE GENOMIC DNA]</scope>
    <source>
        <strain evidence="8">SpSt-657</strain>
    </source>
</reference>
<evidence type="ECO:0000256" key="3">
    <source>
        <dbReference type="ARBA" id="ARBA00022692"/>
    </source>
</evidence>